<dbReference type="AlphaFoldDB" id="A0A914DAU5"/>
<proteinExistence type="predicted"/>
<reference evidence="2" key="1">
    <citation type="submission" date="2022-11" db="UniProtKB">
        <authorList>
            <consortium name="WormBaseParasite"/>
        </authorList>
    </citation>
    <scope>IDENTIFICATION</scope>
</reference>
<evidence type="ECO:0000313" key="1">
    <source>
        <dbReference type="Proteomes" id="UP000887540"/>
    </source>
</evidence>
<accession>A0A914DAU5</accession>
<name>A0A914DAU5_9BILA</name>
<protein>
    <submittedName>
        <fullName evidence="2">Uncharacterized protein</fullName>
    </submittedName>
</protein>
<sequence>MIMNGLLITVLIKGHRTYKKSSFYIIVWQHITCDQLTQLIQFIVAVPITYAGAPIYGQTWWLYGFSLFDTIAYNAKRKEFNTYGV</sequence>
<evidence type="ECO:0000313" key="2">
    <source>
        <dbReference type="WBParaSite" id="ACRNAN_scaffold2152.g10662.t1"/>
    </source>
</evidence>
<dbReference type="Proteomes" id="UP000887540">
    <property type="component" value="Unplaced"/>
</dbReference>
<organism evidence="1 2">
    <name type="scientific">Acrobeloides nanus</name>
    <dbReference type="NCBI Taxonomy" id="290746"/>
    <lineage>
        <taxon>Eukaryota</taxon>
        <taxon>Metazoa</taxon>
        <taxon>Ecdysozoa</taxon>
        <taxon>Nematoda</taxon>
        <taxon>Chromadorea</taxon>
        <taxon>Rhabditida</taxon>
        <taxon>Tylenchina</taxon>
        <taxon>Cephalobomorpha</taxon>
        <taxon>Cephaloboidea</taxon>
        <taxon>Cephalobidae</taxon>
        <taxon>Acrobeloides</taxon>
    </lineage>
</organism>
<keyword evidence="1" id="KW-1185">Reference proteome</keyword>
<dbReference type="WBParaSite" id="ACRNAN_scaffold2152.g10662.t1">
    <property type="protein sequence ID" value="ACRNAN_scaffold2152.g10662.t1"/>
    <property type="gene ID" value="ACRNAN_scaffold2152.g10662"/>
</dbReference>